<evidence type="ECO:0000313" key="2">
    <source>
        <dbReference type="Proteomes" id="UP000634136"/>
    </source>
</evidence>
<protein>
    <submittedName>
        <fullName evidence="1">Uncharacterized protein</fullName>
    </submittedName>
</protein>
<gene>
    <name evidence="1" type="ORF">G2W53_016003</name>
</gene>
<dbReference type="Proteomes" id="UP000634136">
    <property type="component" value="Unassembled WGS sequence"/>
</dbReference>
<reference evidence="1" key="1">
    <citation type="submission" date="2020-09" db="EMBL/GenBank/DDBJ databases">
        <title>Genome-Enabled Discovery of Anthraquinone Biosynthesis in Senna tora.</title>
        <authorList>
            <person name="Kang S.-H."/>
            <person name="Pandey R.P."/>
            <person name="Lee C.-M."/>
            <person name="Sim J.-S."/>
            <person name="Jeong J.-T."/>
            <person name="Choi B.-S."/>
            <person name="Jung M."/>
            <person name="Ginzburg D."/>
            <person name="Zhao K."/>
            <person name="Won S.Y."/>
            <person name="Oh T.-J."/>
            <person name="Yu Y."/>
            <person name="Kim N.-H."/>
            <person name="Lee O.R."/>
            <person name="Lee T.-H."/>
            <person name="Bashyal P."/>
            <person name="Kim T.-S."/>
            <person name="Lee W.-H."/>
            <person name="Kawkins C."/>
            <person name="Kim C.-K."/>
            <person name="Kim J.S."/>
            <person name="Ahn B.O."/>
            <person name="Rhee S.Y."/>
            <person name="Sohng J.K."/>
        </authorList>
    </citation>
    <scope>NUCLEOTIDE SEQUENCE</scope>
    <source>
        <tissue evidence="1">Leaf</tissue>
    </source>
</reference>
<proteinExistence type="predicted"/>
<organism evidence="1 2">
    <name type="scientific">Senna tora</name>
    <dbReference type="NCBI Taxonomy" id="362788"/>
    <lineage>
        <taxon>Eukaryota</taxon>
        <taxon>Viridiplantae</taxon>
        <taxon>Streptophyta</taxon>
        <taxon>Embryophyta</taxon>
        <taxon>Tracheophyta</taxon>
        <taxon>Spermatophyta</taxon>
        <taxon>Magnoliopsida</taxon>
        <taxon>eudicotyledons</taxon>
        <taxon>Gunneridae</taxon>
        <taxon>Pentapetalae</taxon>
        <taxon>rosids</taxon>
        <taxon>fabids</taxon>
        <taxon>Fabales</taxon>
        <taxon>Fabaceae</taxon>
        <taxon>Caesalpinioideae</taxon>
        <taxon>Cassia clade</taxon>
        <taxon>Senna</taxon>
    </lineage>
</organism>
<sequence>MGGSKRCRFTLSPTLAPAFVF</sequence>
<keyword evidence="2" id="KW-1185">Reference proteome</keyword>
<name>A0A835C8M8_9FABA</name>
<comment type="caution">
    <text evidence="1">The sequence shown here is derived from an EMBL/GenBank/DDBJ whole genome shotgun (WGS) entry which is preliminary data.</text>
</comment>
<dbReference type="AlphaFoldDB" id="A0A835C8M8"/>
<evidence type="ECO:0000313" key="1">
    <source>
        <dbReference type="EMBL" id="KAF7833670.1"/>
    </source>
</evidence>
<dbReference type="EMBL" id="JAAIUW010000005">
    <property type="protein sequence ID" value="KAF7833670.1"/>
    <property type="molecule type" value="Genomic_DNA"/>
</dbReference>
<accession>A0A835C8M8</accession>